<sequence>MSGSTSVNRVSVMTSTSHAGDGNAGKCSSPPVGSVGGGQEEEFVTVPHKLFPLKGPLPDPVAPFYLLSPLPHSHFF</sequence>
<reference evidence="2" key="1">
    <citation type="submission" date="2016-05" db="EMBL/GenBank/DDBJ databases">
        <authorList>
            <person name="Lavstsen T."/>
            <person name="Jespersen J.S."/>
        </authorList>
    </citation>
    <scope>NUCLEOTIDE SEQUENCE</scope>
    <source>
        <tissue evidence="2">Brain</tissue>
    </source>
</reference>
<dbReference type="EMBL" id="HAEJ01008330">
    <property type="protein sequence ID" value="SBS48787.1"/>
    <property type="molecule type" value="Transcribed_RNA"/>
</dbReference>
<proteinExistence type="predicted"/>
<reference evidence="2" key="2">
    <citation type="submission" date="2016-06" db="EMBL/GenBank/DDBJ databases">
        <title>The genome of a short-lived fish provides insights into sex chromosome evolution and the genetic control of aging.</title>
        <authorList>
            <person name="Reichwald K."/>
            <person name="Felder M."/>
            <person name="Petzold A."/>
            <person name="Koch P."/>
            <person name="Groth M."/>
            <person name="Platzer M."/>
        </authorList>
    </citation>
    <scope>NUCLEOTIDE SEQUENCE</scope>
    <source>
        <tissue evidence="2">Brain</tissue>
    </source>
</reference>
<protein>
    <submittedName>
        <fullName evidence="2">Uncharacterized protein</fullName>
    </submittedName>
</protein>
<feature type="compositionally biased region" description="Polar residues" evidence="1">
    <location>
        <begin position="1"/>
        <end position="18"/>
    </location>
</feature>
<name>A0A1A8UN88_NOTFU</name>
<accession>A0A1A8UN88</accession>
<dbReference type="AlphaFoldDB" id="A0A1A8UN88"/>
<feature type="region of interest" description="Disordered" evidence="1">
    <location>
        <begin position="1"/>
        <end position="39"/>
    </location>
</feature>
<organism evidence="2">
    <name type="scientific">Nothobranchius furzeri</name>
    <name type="common">Turquoise killifish</name>
    <dbReference type="NCBI Taxonomy" id="105023"/>
    <lineage>
        <taxon>Eukaryota</taxon>
        <taxon>Metazoa</taxon>
        <taxon>Chordata</taxon>
        <taxon>Craniata</taxon>
        <taxon>Vertebrata</taxon>
        <taxon>Euteleostomi</taxon>
        <taxon>Actinopterygii</taxon>
        <taxon>Neopterygii</taxon>
        <taxon>Teleostei</taxon>
        <taxon>Neoteleostei</taxon>
        <taxon>Acanthomorphata</taxon>
        <taxon>Ovalentaria</taxon>
        <taxon>Atherinomorphae</taxon>
        <taxon>Cyprinodontiformes</taxon>
        <taxon>Nothobranchiidae</taxon>
        <taxon>Nothobranchius</taxon>
    </lineage>
</organism>
<evidence type="ECO:0000256" key="1">
    <source>
        <dbReference type="SAM" id="MobiDB-lite"/>
    </source>
</evidence>
<evidence type="ECO:0000313" key="2">
    <source>
        <dbReference type="EMBL" id="SBS48787.1"/>
    </source>
</evidence>
<gene>
    <name evidence="2" type="primary">Nfu_g_1_014791</name>
</gene>
<feature type="non-terminal residue" evidence="2">
    <location>
        <position position="76"/>
    </location>
</feature>